<keyword evidence="2" id="KW-1185">Reference proteome</keyword>
<name>A0ACD3AER2_9AGAR</name>
<protein>
    <submittedName>
        <fullName evidence="1">Glycoside hydrolase family 85 protein</fullName>
    </submittedName>
</protein>
<evidence type="ECO:0000313" key="1">
    <source>
        <dbReference type="EMBL" id="TFK64036.1"/>
    </source>
</evidence>
<dbReference type="Proteomes" id="UP000308600">
    <property type="component" value="Unassembled WGS sequence"/>
</dbReference>
<evidence type="ECO:0000313" key="2">
    <source>
        <dbReference type="Proteomes" id="UP000308600"/>
    </source>
</evidence>
<gene>
    <name evidence="1" type="ORF">BDN72DRAFT_846990</name>
</gene>
<proteinExistence type="predicted"/>
<reference evidence="1 2" key="1">
    <citation type="journal article" date="2019" name="Nat. Ecol. Evol.">
        <title>Megaphylogeny resolves global patterns of mushroom evolution.</title>
        <authorList>
            <person name="Varga T."/>
            <person name="Krizsan K."/>
            <person name="Foldi C."/>
            <person name="Dima B."/>
            <person name="Sanchez-Garcia M."/>
            <person name="Sanchez-Ramirez S."/>
            <person name="Szollosi G.J."/>
            <person name="Szarkandi J.G."/>
            <person name="Papp V."/>
            <person name="Albert L."/>
            <person name="Andreopoulos W."/>
            <person name="Angelini C."/>
            <person name="Antonin V."/>
            <person name="Barry K.W."/>
            <person name="Bougher N.L."/>
            <person name="Buchanan P."/>
            <person name="Buyck B."/>
            <person name="Bense V."/>
            <person name="Catcheside P."/>
            <person name="Chovatia M."/>
            <person name="Cooper J."/>
            <person name="Damon W."/>
            <person name="Desjardin D."/>
            <person name="Finy P."/>
            <person name="Geml J."/>
            <person name="Haridas S."/>
            <person name="Hughes K."/>
            <person name="Justo A."/>
            <person name="Karasinski D."/>
            <person name="Kautmanova I."/>
            <person name="Kiss B."/>
            <person name="Kocsube S."/>
            <person name="Kotiranta H."/>
            <person name="LaButti K.M."/>
            <person name="Lechner B.E."/>
            <person name="Liimatainen K."/>
            <person name="Lipzen A."/>
            <person name="Lukacs Z."/>
            <person name="Mihaltcheva S."/>
            <person name="Morgado L.N."/>
            <person name="Niskanen T."/>
            <person name="Noordeloos M.E."/>
            <person name="Ohm R.A."/>
            <person name="Ortiz-Santana B."/>
            <person name="Ovrebo C."/>
            <person name="Racz N."/>
            <person name="Riley R."/>
            <person name="Savchenko A."/>
            <person name="Shiryaev A."/>
            <person name="Soop K."/>
            <person name="Spirin V."/>
            <person name="Szebenyi C."/>
            <person name="Tomsovsky M."/>
            <person name="Tulloss R.E."/>
            <person name="Uehling J."/>
            <person name="Grigoriev I.V."/>
            <person name="Vagvolgyi C."/>
            <person name="Papp T."/>
            <person name="Martin F.M."/>
            <person name="Miettinen O."/>
            <person name="Hibbett D.S."/>
            <person name="Nagy L.G."/>
        </authorList>
    </citation>
    <scope>NUCLEOTIDE SEQUENCE [LARGE SCALE GENOMIC DNA]</scope>
    <source>
        <strain evidence="1 2">NL-1719</strain>
    </source>
</reference>
<sequence length="771" mass="85055">MPLSGPSSPPSDDKRYFKSLEELDNWAKVPRRKFDGVLKYASRSAVPETAGSLLVCHDYKGGYTESLHEMGYTFNFWSSCSSFIYFAHHRITIPPAAWINAAHRQGVKMLGTLIFEGGAEPDCLRLLVGQLPTSKSGPAEGRAPETGLPLSPHYAVLLAQLAEERGFDGYLLNFECSLQGQYAQTHALAAWITILQSELKARIGPHAETIWYDSVIINGRLAWQDRLNSLNLPYFLSSTGFFTNYTWINEYPNTTAQYFLSLDSALTGNTSPPRREIARKSLRDIYVGVDVWGRGSHGGGGFGSYKAITHISPQSLGLSVALFGQAWSWETEQDKPGFTWEKWWEYDRKLWVGVAGGDLGVSIPDAPRKRGEPECTHGPFTPVTSFFQSNPPPDPLDLSFHTTFCPGVGKRWFVEGKKVYESRGKGWTDIDKQTSIGDLVWPKSQAKWEGGEWEGDPPLVLPELSFDDAWNAGSSLRLKTTWAGSESEIAAYRCIWIPIQLLTLTNGQPYDASIVFKTEGVDETAQLEIGFVTRPLDELASTVDIITLDEEGGELANNWTRLAIRITSQGTEGAKTQTAVGLVVALMAEDPSQTIETSILVGQINVSPTHSDAVSKASAQVLWADYQRGTPDNEGNAVKSGLLTWQIAAAYPPITSVSVQSPDDLFSAWTPHANSSWFPKFLYFDIYAQRFTSATEIGSVNDAVWIGSSNLDGLRNQFLVLDENLEGSINRDGLGSVRFYVRGVLDTGEVLSWEKSVRVDVEWPGKGEVSA</sequence>
<accession>A0ACD3AER2</accession>
<organism evidence="1 2">
    <name type="scientific">Pluteus cervinus</name>
    <dbReference type="NCBI Taxonomy" id="181527"/>
    <lineage>
        <taxon>Eukaryota</taxon>
        <taxon>Fungi</taxon>
        <taxon>Dikarya</taxon>
        <taxon>Basidiomycota</taxon>
        <taxon>Agaricomycotina</taxon>
        <taxon>Agaricomycetes</taxon>
        <taxon>Agaricomycetidae</taxon>
        <taxon>Agaricales</taxon>
        <taxon>Pluteineae</taxon>
        <taxon>Pluteaceae</taxon>
        <taxon>Pluteus</taxon>
    </lineage>
</organism>
<keyword evidence="1" id="KW-0378">Hydrolase</keyword>
<dbReference type="EMBL" id="ML208492">
    <property type="protein sequence ID" value="TFK64036.1"/>
    <property type="molecule type" value="Genomic_DNA"/>
</dbReference>